<comment type="subcellular location">
    <subcellularLocation>
        <location evidence="2">Cytoplasm</location>
    </subcellularLocation>
    <subcellularLocation>
        <location evidence="1">Nucleus</location>
    </subcellularLocation>
</comment>
<evidence type="ECO:0000256" key="7">
    <source>
        <dbReference type="ARBA" id="ARBA00023242"/>
    </source>
</evidence>
<comment type="similarity">
    <text evidence="3">Belongs to the exportin family.</text>
</comment>
<keyword evidence="5" id="KW-0963">Cytoplasm</keyword>
<evidence type="ECO:0000256" key="2">
    <source>
        <dbReference type="ARBA" id="ARBA00004496"/>
    </source>
</evidence>
<gene>
    <name evidence="9" type="ORF">DILT_LOCUS13369</name>
</gene>
<evidence type="ECO:0000259" key="8">
    <source>
        <dbReference type="Pfam" id="PF25795"/>
    </source>
</evidence>
<evidence type="ECO:0000256" key="1">
    <source>
        <dbReference type="ARBA" id="ARBA00004123"/>
    </source>
</evidence>
<protein>
    <recommendedName>
        <fullName evidence="8">Exportin-7/Ran-binding protein 17 TPR repeats domain-containing protein</fullName>
    </recommendedName>
</protein>
<keyword evidence="4" id="KW-0813">Transport</keyword>
<dbReference type="GO" id="GO:0005643">
    <property type="term" value="C:nuclear pore"/>
    <property type="evidence" value="ECO:0007669"/>
    <property type="project" value="TreeGrafter"/>
</dbReference>
<sequence length="202" mass="22520">MQSALERFISGGTFNPSAIDVTVLQTVRVEENRLAWLVYLIGALIGSRTTLSTSVDNDQLDAELVSRVLKLMRLLDMRLMVIASSPCGQDVATTLCSMSAGASRLELAIINFLEHFRRTYIYQSLANSVGISDEIMMLRVFTAKILSNLRYWSAQDIVLQPTLSLFGELASSYSAMRKLLRLDDINFMLMNHTVGFVPIISC</sequence>
<keyword evidence="10" id="KW-1185">Reference proteome</keyword>
<dbReference type="AlphaFoldDB" id="A0A3P7M5Q4"/>
<accession>A0A3P7M5Q4</accession>
<dbReference type="Pfam" id="PF25795">
    <property type="entry name" value="TPR_XPO7"/>
    <property type="match status" value="1"/>
</dbReference>
<dbReference type="PANTHER" id="PTHR12596">
    <property type="entry name" value="EXPORTIN 4,7-RELATED"/>
    <property type="match status" value="1"/>
</dbReference>
<name>A0A3P7M5Q4_DIBLA</name>
<evidence type="ECO:0000256" key="3">
    <source>
        <dbReference type="ARBA" id="ARBA00009466"/>
    </source>
</evidence>
<evidence type="ECO:0000256" key="4">
    <source>
        <dbReference type="ARBA" id="ARBA00022448"/>
    </source>
</evidence>
<reference evidence="9 10" key="1">
    <citation type="submission" date="2018-11" db="EMBL/GenBank/DDBJ databases">
        <authorList>
            <consortium name="Pathogen Informatics"/>
        </authorList>
    </citation>
    <scope>NUCLEOTIDE SEQUENCE [LARGE SCALE GENOMIC DNA]</scope>
</reference>
<keyword evidence="7" id="KW-0539">Nucleus</keyword>
<evidence type="ECO:0000256" key="6">
    <source>
        <dbReference type="ARBA" id="ARBA00022927"/>
    </source>
</evidence>
<dbReference type="Proteomes" id="UP000281553">
    <property type="component" value="Unassembled WGS sequence"/>
</dbReference>
<dbReference type="OrthoDB" id="244158at2759"/>
<dbReference type="PANTHER" id="PTHR12596:SF2">
    <property type="entry name" value="EXPORTIN-7 ISOFORM X1"/>
    <property type="match status" value="1"/>
</dbReference>
<keyword evidence="6" id="KW-0653">Protein transport</keyword>
<evidence type="ECO:0000256" key="5">
    <source>
        <dbReference type="ARBA" id="ARBA00022490"/>
    </source>
</evidence>
<dbReference type="InterPro" id="IPR057947">
    <property type="entry name" value="TPR_XPO7/RBP17"/>
</dbReference>
<evidence type="ECO:0000313" key="10">
    <source>
        <dbReference type="Proteomes" id="UP000281553"/>
    </source>
</evidence>
<organism evidence="9 10">
    <name type="scientific">Dibothriocephalus latus</name>
    <name type="common">Fish tapeworm</name>
    <name type="synonym">Diphyllobothrium latum</name>
    <dbReference type="NCBI Taxonomy" id="60516"/>
    <lineage>
        <taxon>Eukaryota</taxon>
        <taxon>Metazoa</taxon>
        <taxon>Spiralia</taxon>
        <taxon>Lophotrochozoa</taxon>
        <taxon>Platyhelminthes</taxon>
        <taxon>Cestoda</taxon>
        <taxon>Eucestoda</taxon>
        <taxon>Diphyllobothriidea</taxon>
        <taxon>Diphyllobothriidae</taxon>
        <taxon>Dibothriocephalus</taxon>
    </lineage>
</organism>
<dbReference type="InterPro" id="IPR044189">
    <property type="entry name" value="XPO4/7-like"/>
</dbReference>
<feature type="domain" description="Exportin-7/Ran-binding protein 17 TPR repeats" evidence="8">
    <location>
        <begin position="24"/>
        <end position="194"/>
    </location>
</feature>
<dbReference type="GO" id="GO:0005737">
    <property type="term" value="C:cytoplasm"/>
    <property type="evidence" value="ECO:0007669"/>
    <property type="project" value="UniProtKB-SubCell"/>
</dbReference>
<proteinExistence type="inferred from homology"/>
<dbReference type="GO" id="GO:0006611">
    <property type="term" value="P:protein export from nucleus"/>
    <property type="evidence" value="ECO:0007669"/>
    <property type="project" value="TreeGrafter"/>
</dbReference>
<dbReference type="EMBL" id="UYRU01069992">
    <property type="protein sequence ID" value="VDN19197.1"/>
    <property type="molecule type" value="Genomic_DNA"/>
</dbReference>
<dbReference type="GO" id="GO:0005049">
    <property type="term" value="F:nuclear export signal receptor activity"/>
    <property type="evidence" value="ECO:0007669"/>
    <property type="project" value="InterPro"/>
</dbReference>
<evidence type="ECO:0000313" key="9">
    <source>
        <dbReference type="EMBL" id="VDN19197.1"/>
    </source>
</evidence>